<reference evidence="2 4" key="1">
    <citation type="submission" date="2015-07" db="EMBL/GenBank/DDBJ databases">
        <title>Fjat-14205 dsm 2895.</title>
        <authorList>
            <person name="Liu B."/>
            <person name="Wang J."/>
            <person name="Zhu Y."/>
            <person name="Liu G."/>
            <person name="Chen Q."/>
            <person name="Chen Z."/>
            <person name="Lan J."/>
            <person name="Che J."/>
            <person name="Ge C."/>
            <person name="Shi H."/>
            <person name="Pan Z."/>
            <person name="Liu X."/>
        </authorList>
    </citation>
    <scope>NUCLEOTIDE SEQUENCE [LARGE SCALE GENOMIC DNA]</scope>
    <source>
        <strain evidence="2 4">DSM 2895</strain>
    </source>
</reference>
<evidence type="ECO:0000313" key="2">
    <source>
        <dbReference type="EMBL" id="KON90486.1"/>
    </source>
</evidence>
<feature type="coiled-coil region" evidence="1">
    <location>
        <begin position="106"/>
        <end position="133"/>
    </location>
</feature>
<proteinExistence type="predicted"/>
<organism evidence="2 4">
    <name type="scientific">Aneurinibacillus migulanus</name>
    <name type="common">Bacillus migulanus</name>
    <dbReference type="NCBI Taxonomy" id="47500"/>
    <lineage>
        <taxon>Bacteria</taxon>
        <taxon>Bacillati</taxon>
        <taxon>Bacillota</taxon>
        <taxon>Bacilli</taxon>
        <taxon>Bacillales</taxon>
        <taxon>Paenibacillaceae</taxon>
        <taxon>Aneurinibacillus group</taxon>
        <taxon>Aneurinibacillus</taxon>
    </lineage>
</organism>
<dbReference type="Proteomes" id="UP000182836">
    <property type="component" value="Unassembled WGS sequence"/>
</dbReference>
<accession>A0A0D1VL79</accession>
<keyword evidence="4" id="KW-1185">Reference proteome</keyword>
<keyword evidence="1" id="KW-0175">Coiled coil</keyword>
<dbReference type="PATRIC" id="fig|47500.8.peg.5223"/>
<name>A0A0D1VL79_ANEMI</name>
<dbReference type="AlphaFoldDB" id="A0A0D1VL79"/>
<protein>
    <submittedName>
        <fullName evidence="2">Uncharacterized protein</fullName>
    </submittedName>
</protein>
<dbReference type="EMBL" id="FNED01000028">
    <property type="protein sequence ID" value="SDJ78461.1"/>
    <property type="molecule type" value="Genomic_DNA"/>
</dbReference>
<dbReference type="OrthoDB" id="2667168at2"/>
<evidence type="ECO:0000313" key="3">
    <source>
        <dbReference type="EMBL" id="SDJ78461.1"/>
    </source>
</evidence>
<dbReference type="Proteomes" id="UP000037269">
    <property type="component" value="Unassembled WGS sequence"/>
</dbReference>
<dbReference type="GeneID" id="42309133"/>
<reference evidence="3 5" key="2">
    <citation type="submission" date="2016-10" db="EMBL/GenBank/DDBJ databases">
        <authorList>
            <person name="de Groot N.N."/>
        </authorList>
    </citation>
    <scope>NUCLEOTIDE SEQUENCE [LARGE SCALE GENOMIC DNA]</scope>
    <source>
        <strain evidence="3 5">DSM 2895</strain>
    </source>
</reference>
<dbReference type="RefSeq" id="WP_043063264.1">
    <property type="nucleotide sequence ID" value="NZ_BJOA01000092.1"/>
</dbReference>
<evidence type="ECO:0000256" key="1">
    <source>
        <dbReference type="SAM" id="Coils"/>
    </source>
</evidence>
<evidence type="ECO:0000313" key="5">
    <source>
        <dbReference type="Proteomes" id="UP000182836"/>
    </source>
</evidence>
<sequence length="138" mass="16115">MTEQELQEIQNRWAAATPGPWRWDVNKTDKLVHLSTTHSGRYHVMQFRRYGMQGAQPMFQKYEKYEGPVTERGSEGMHKVEDFAIPRVSHMTKYGLDINHPDAQAIANAPEDVRKLIKEVKRLQKENQALKRQQETPV</sequence>
<dbReference type="EMBL" id="LGUG01000012">
    <property type="protein sequence ID" value="KON90486.1"/>
    <property type="molecule type" value="Genomic_DNA"/>
</dbReference>
<gene>
    <name evidence="2" type="ORF">AF333_28800</name>
    <name evidence="3" type="ORF">SAMN04487909_12874</name>
</gene>
<evidence type="ECO:0000313" key="4">
    <source>
        <dbReference type="Proteomes" id="UP000037269"/>
    </source>
</evidence>